<keyword evidence="6 7" id="KW-0788">Thiol protease</keyword>
<dbReference type="SUPFAM" id="SSF54001">
    <property type="entry name" value="Cysteine proteinases"/>
    <property type="match status" value="1"/>
</dbReference>
<dbReference type="GO" id="GO:0006511">
    <property type="term" value="P:ubiquitin-dependent protein catabolic process"/>
    <property type="evidence" value="ECO:0007669"/>
    <property type="project" value="UniProtKB-UniRule"/>
</dbReference>
<reference evidence="10 11" key="1">
    <citation type="submission" date="2018-03" db="EMBL/GenBank/DDBJ databases">
        <title>Genomes of Pezizomycetes fungi and the evolution of truffles.</title>
        <authorList>
            <person name="Murat C."/>
            <person name="Payen T."/>
            <person name="Noel B."/>
            <person name="Kuo A."/>
            <person name="Martin F.M."/>
        </authorList>
    </citation>
    <scope>NUCLEOTIDE SEQUENCE [LARGE SCALE GENOMIC DNA]</scope>
    <source>
        <strain evidence="10">091103-1</strain>
    </source>
</reference>
<dbReference type="Pfam" id="PF01088">
    <property type="entry name" value="Peptidase_C12"/>
    <property type="match status" value="1"/>
</dbReference>
<feature type="domain" description="UCH catalytic" evidence="9">
    <location>
        <begin position="37"/>
        <end position="290"/>
    </location>
</feature>
<dbReference type="Gene3D" id="3.40.532.10">
    <property type="entry name" value="Peptidase C12, ubiquitin carboxyl-terminal hydrolase"/>
    <property type="match status" value="1"/>
</dbReference>
<dbReference type="InterPro" id="IPR038765">
    <property type="entry name" value="Papain-like_cys_pep_sf"/>
</dbReference>
<feature type="region of interest" description="Disordered" evidence="8">
    <location>
        <begin position="192"/>
        <end position="218"/>
    </location>
</feature>
<keyword evidence="3 7" id="KW-0645">Protease</keyword>
<comment type="catalytic activity">
    <reaction evidence="1 7">
        <text>Thiol-dependent hydrolysis of ester, thioester, amide, peptide and isopeptide bonds formed by the C-terminal Gly of ubiquitin (a 76-residue protein attached to proteins as an intracellular targeting signal).</text>
        <dbReference type="EC" id="3.4.19.12"/>
    </reaction>
</comment>
<dbReference type="STRING" id="42249.A0A317T1H2"/>
<evidence type="ECO:0000313" key="10">
    <source>
        <dbReference type="EMBL" id="PWW80569.1"/>
    </source>
</evidence>
<dbReference type="InterPro" id="IPR001578">
    <property type="entry name" value="Peptidase_C12_UCH"/>
</dbReference>
<dbReference type="InterPro" id="IPR036959">
    <property type="entry name" value="Peptidase_C12_UCH_sf"/>
</dbReference>
<feature type="active site" description="Proton donor" evidence="7">
    <location>
        <position position="229"/>
    </location>
</feature>
<dbReference type="OrthoDB" id="1924260at2759"/>
<name>A0A317T1H2_9PEZI</name>
<comment type="similarity">
    <text evidence="7">Belongs to the peptidase C12 family.</text>
</comment>
<keyword evidence="5 7" id="KW-0378">Hydrolase</keyword>
<dbReference type="PANTHER" id="PTHR10589">
    <property type="entry name" value="UBIQUITIN CARBOXYL-TERMINAL HYDROLASE"/>
    <property type="match status" value="1"/>
</dbReference>
<evidence type="ECO:0000256" key="6">
    <source>
        <dbReference type="ARBA" id="ARBA00022807"/>
    </source>
</evidence>
<dbReference type="EC" id="3.4.19.12" evidence="2 7"/>
<evidence type="ECO:0000256" key="3">
    <source>
        <dbReference type="ARBA" id="ARBA00022670"/>
    </source>
</evidence>
<protein>
    <recommendedName>
        <fullName evidence="2 7">ubiquitinyl hydrolase 1</fullName>
        <ecNumber evidence="2 7">3.4.19.12</ecNumber>
    </recommendedName>
</protein>
<keyword evidence="4 7" id="KW-0833">Ubl conjugation pathway</keyword>
<dbReference type="Proteomes" id="UP000246991">
    <property type="component" value="Unassembled WGS sequence"/>
</dbReference>
<evidence type="ECO:0000256" key="1">
    <source>
        <dbReference type="ARBA" id="ARBA00000707"/>
    </source>
</evidence>
<dbReference type="GO" id="GO:0005737">
    <property type="term" value="C:cytoplasm"/>
    <property type="evidence" value="ECO:0007669"/>
    <property type="project" value="TreeGrafter"/>
</dbReference>
<gene>
    <name evidence="10" type="ORF">C7212DRAFT_341273</name>
</gene>
<evidence type="ECO:0000259" key="9">
    <source>
        <dbReference type="PROSITE" id="PS52048"/>
    </source>
</evidence>
<dbReference type="GO" id="GO:0016579">
    <property type="term" value="P:protein deubiquitination"/>
    <property type="evidence" value="ECO:0007669"/>
    <property type="project" value="TreeGrafter"/>
</dbReference>
<feature type="site" description="Important for enzyme activity" evidence="7">
    <location>
        <position position="244"/>
    </location>
</feature>
<evidence type="ECO:0000256" key="8">
    <source>
        <dbReference type="SAM" id="MobiDB-lite"/>
    </source>
</evidence>
<feature type="site" description="Transition state stabilizer" evidence="7">
    <location>
        <position position="112"/>
    </location>
</feature>
<keyword evidence="11" id="KW-1185">Reference proteome</keyword>
<evidence type="ECO:0000256" key="5">
    <source>
        <dbReference type="ARBA" id="ARBA00022801"/>
    </source>
</evidence>
<sequence length="425" mass="48278">MSSSNKVGESTRVKSDISPCAAPEIRRIVEQKENWGGWATTLNDATIFEYIMRQVGCESVAVRELYSMEEGYLREEKSCFGIIFLMPYNEHYETQAGEELTSLPAGMWYSNQIADNACASYALLNILMNLNDVPLGTQLEGFREFTLGLLPPHRGQAVDGFKSIKNAHNSFCFRYEIEEADLILYEEALGDSDPKSELKPKDSHRRKRAKFNEAEVAHDQADQIDGPHHYIAYVQVGGCLWELDGLKQTPFKVGDCNNENFAVRVGSRMRELTARCSDLSIDFGIFALEPAKAPQLEKQHQANAREIGAIERKLQGTDPRSSLRTEELLSGLLILPPLDTDDFGQQDRMTTEQLVELRANLIQKQKEIEMEKDKLFNEESRKALELARNRHDYEPFILTMATMVWEQQQAEAKTGKTKKKGRKGR</sequence>
<accession>A0A317T1H2</accession>
<dbReference type="PROSITE" id="PS52048">
    <property type="entry name" value="UCH_DOMAIN"/>
    <property type="match status" value="1"/>
</dbReference>
<evidence type="ECO:0000256" key="2">
    <source>
        <dbReference type="ARBA" id="ARBA00012759"/>
    </source>
</evidence>
<feature type="compositionally biased region" description="Basic and acidic residues" evidence="8">
    <location>
        <begin position="192"/>
        <end position="201"/>
    </location>
</feature>
<dbReference type="AlphaFoldDB" id="A0A317T1H2"/>
<dbReference type="EMBL" id="PYWC01000002">
    <property type="protein sequence ID" value="PWW80569.1"/>
    <property type="molecule type" value="Genomic_DNA"/>
</dbReference>
<feature type="active site" description="Nucleophile" evidence="7">
    <location>
        <position position="118"/>
    </location>
</feature>
<evidence type="ECO:0000256" key="4">
    <source>
        <dbReference type="ARBA" id="ARBA00022786"/>
    </source>
</evidence>
<dbReference type="GO" id="GO:0004843">
    <property type="term" value="F:cysteine-type deubiquitinase activity"/>
    <property type="evidence" value="ECO:0007669"/>
    <property type="project" value="UniProtKB-UniRule"/>
</dbReference>
<dbReference type="PANTHER" id="PTHR10589:SF29">
    <property type="entry name" value="UBIQUITIN CARBOXYL-TERMINAL HYDROLASE"/>
    <property type="match status" value="1"/>
</dbReference>
<evidence type="ECO:0000313" key="11">
    <source>
        <dbReference type="Proteomes" id="UP000246991"/>
    </source>
</evidence>
<proteinExistence type="inferred from homology"/>
<comment type="caution">
    <text evidence="10">The sequence shown here is derived from an EMBL/GenBank/DDBJ whole genome shotgun (WGS) entry which is preliminary data.</text>
</comment>
<organism evidence="10 11">
    <name type="scientific">Tuber magnatum</name>
    <name type="common">white Piedmont truffle</name>
    <dbReference type="NCBI Taxonomy" id="42249"/>
    <lineage>
        <taxon>Eukaryota</taxon>
        <taxon>Fungi</taxon>
        <taxon>Dikarya</taxon>
        <taxon>Ascomycota</taxon>
        <taxon>Pezizomycotina</taxon>
        <taxon>Pezizomycetes</taxon>
        <taxon>Pezizales</taxon>
        <taxon>Tuberaceae</taxon>
        <taxon>Tuber</taxon>
    </lineage>
</organism>
<evidence type="ECO:0000256" key="7">
    <source>
        <dbReference type="PROSITE-ProRule" id="PRU01393"/>
    </source>
</evidence>